<keyword evidence="3" id="KW-0238">DNA-binding</keyword>
<keyword evidence="3" id="KW-0413">Isomerase</keyword>
<dbReference type="InterPro" id="IPR050534">
    <property type="entry name" value="Coronavir_polyprotein_1ab"/>
</dbReference>
<dbReference type="InterPro" id="IPR010994">
    <property type="entry name" value="RuvA_2-like"/>
</dbReference>
<dbReference type="AlphaFoldDB" id="A0AAP3XSG1"/>
<keyword evidence="1 3" id="KW-0547">Nucleotide-binding</keyword>
<dbReference type="GO" id="GO:0009338">
    <property type="term" value="C:exodeoxyribonuclease V complex"/>
    <property type="evidence" value="ECO:0007669"/>
    <property type="project" value="TreeGrafter"/>
</dbReference>
<dbReference type="CDD" id="cd18809">
    <property type="entry name" value="SF1_C_RecD"/>
    <property type="match status" value="1"/>
</dbReference>
<evidence type="ECO:0000256" key="3">
    <source>
        <dbReference type="HAMAP-Rule" id="MF_01488"/>
    </source>
</evidence>
<gene>
    <name evidence="3" type="primary">recD2</name>
    <name evidence="5" type="ORF">PZ740_12525</name>
</gene>
<dbReference type="GO" id="GO:0016787">
    <property type="term" value="F:hydrolase activity"/>
    <property type="evidence" value="ECO:0007669"/>
    <property type="project" value="UniProtKB-KW"/>
</dbReference>
<dbReference type="InterPro" id="IPR027785">
    <property type="entry name" value="UvrD-like_helicase_C"/>
</dbReference>
<comment type="caution">
    <text evidence="5">The sequence shown here is derived from an EMBL/GenBank/DDBJ whole genome shotgun (WGS) entry which is preliminary data.</text>
</comment>
<dbReference type="SUPFAM" id="SSF52540">
    <property type="entry name" value="P-loop containing nucleoside triphosphate hydrolases"/>
    <property type="match status" value="2"/>
</dbReference>
<dbReference type="PANTHER" id="PTHR43788:SF6">
    <property type="entry name" value="DNA HELICASE B"/>
    <property type="match status" value="1"/>
</dbReference>
<comment type="similarity">
    <text evidence="3">Belongs to the RecD family. RecD2 subfamily.</text>
</comment>
<dbReference type="GO" id="GO:0017116">
    <property type="term" value="F:single-stranded DNA helicase activity"/>
    <property type="evidence" value="ECO:0007669"/>
    <property type="project" value="TreeGrafter"/>
</dbReference>
<dbReference type="GO" id="GO:0005524">
    <property type="term" value="F:ATP binding"/>
    <property type="evidence" value="ECO:0007669"/>
    <property type="project" value="UniProtKB-UniRule"/>
</dbReference>
<dbReference type="GO" id="GO:0043139">
    <property type="term" value="F:5'-3' DNA helicase activity"/>
    <property type="evidence" value="ECO:0007669"/>
    <property type="project" value="UniProtKB-UniRule"/>
</dbReference>
<evidence type="ECO:0000259" key="4">
    <source>
        <dbReference type="SMART" id="SM00382"/>
    </source>
</evidence>
<dbReference type="EMBL" id="JARGEQ010000126">
    <property type="protein sequence ID" value="MDF1587204.1"/>
    <property type="molecule type" value="Genomic_DNA"/>
</dbReference>
<dbReference type="EC" id="5.6.2.3" evidence="3"/>
<dbReference type="Pfam" id="PF18335">
    <property type="entry name" value="SH3_13"/>
    <property type="match status" value="1"/>
</dbReference>
<proteinExistence type="inferred from homology"/>
<dbReference type="SUPFAM" id="SSF47781">
    <property type="entry name" value="RuvA domain 2-like"/>
    <property type="match status" value="1"/>
</dbReference>
<dbReference type="Pfam" id="PF13538">
    <property type="entry name" value="UvrD_C_2"/>
    <property type="match status" value="1"/>
</dbReference>
<dbReference type="GO" id="GO:0003677">
    <property type="term" value="F:DNA binding"/>
    <property type="evidence" value="ECO:0007669"/>
    <property type="project" value="UniProtKB-UniRule"/>
</dbReference>
<feature type="binding site" evidence="3">
    <location>
        <begin position="349"/>
        <end position="353"/>
    </location>
    <ligand>
        <name>ATP</name>
        <dbReference type="ChEBI" id="CHEBI:30616"/>
    </ligand>
</feature>
<dbReference type="RefSeq" id="WP_327789623.1">
    <property type="nucleotide sequence ID" value="NZ_JARGEQ010000126.1"/>
</dbReference>
<dbReference type="InterPro" id="IPR029493">
    <property type="entry name" value="RecD2-like_HHH"/>
</dbReference>
<evidence type="ECO:0000313" key="5">
    <source>
        <dbReference type="EMBL" id="MDF1587204.1"/>
    </source>
</evidence>
<dbReference type="SMART" id="SM00382">
    <property type="entry name" value="AAA"/>
    <property type="match status" value="1"/>
</dbReference>
<dbReference type="InterPro" id="IPR055446">
    <property type="entry name" value="RecD2_N_OB"/>
</dbReference>
<keyword evidence="6" id="KW-1185">Reference proteome</keyword>
<dbReference type="Proteomes" id="UP001301140">
    <property type="component" value="Unassembled WGS sequence"/>
</dbReference>
<dbReference type="Pfam" id="PF14490">
    <property type="entry name" value="HHH_RecD2"/>
    <property type="match status" value="1"/>
</dbReference>
<evidence type="ECO:0000256" key="1">
    <source>
        <dbReference type="ARBA" id="ARBA00022741"/>
    </source>
</evidence>
<dbReference type="Gene3D" id="2.30.30.940">
    <property type="match status" value="1"/>
</dbReference>
<name>A0AAP3XSG1_9PROT</name>
<keyword evidence="3" id="KW-0378">Hydrolase</keyword>
<dbReference type="InterPro" id="IPR003593">
    <property type="entry name" value="AAA+_ATPase"/>
</dbReference>
<reference evidence="5 6" key="1">
    <citation type="submission" date="2023-03" db="EMBL/GenBank/DDBJ databases">
        <title>YIM 152171 draft genome.</title>
        <authorList>
            <person name="Yang Z."/>
        </authorList>
    </citation>
    <scope>NUCLEOTIDE SEQUENCE [LARGE SCALE GENOMIC DNA]</scope>
    <source>
        <strain evidence="5 6">YIM 152171</strain>
    </source>
</reference>
<dbReference type="GO" id="GO:0006310">
    <property type="term" value="P:DNA recombination"/>
    <property type="evidence" value="ECO:0007669"/>
    <property type="project" value="InterPro"/>
</dbReference>
<sequence>MSEPAATLSGTIERVVYHNPENGYTVVRLRAEGSEEPATLVGVLPPVHPGEVLRAQGSWRQDPSWGRQFAATEVDVLPPSSPEALAGYLASGVVQGLGPELAKRLAGHFGTTLPHILEREPHRLREVGGIGPKLATRIGEAWQQERSIRDILLFLHANGVGLARARQILAAWGSRAVARVTADPYALAREVRGIGFLTADALARRVGIAPDAPVRLVAALEQTLRDAAEDGHSALPRERLLEAAGDLLELPGEAMAAPLDAALARDLLDEASFDGRRWVQLPSLCHAEQAIAEDVQRLVRGLPAWDGEAAGEAVPRAERSLAVELAPTQREAVLQALRSKLLVITGGPGTGKTTLVRAILAALPEKKLRLALAAPTGRAAKRLAESTGREAKTLHRLLEADPGRGFRRNAERPLELDLLVVDEMSMVDLALMEGLLQALPDEASLLMVGDVDQLPSVGPGQVLADLIASGVVPVVRLTEIFRQAATSAIVRNAHRINEGLLPSFERPGGELADCYGIRAELPEDAAAKVVELVAERIPERFGLDPFAEVQVLCPTNRGPVGTRELNQRLQARLNPDPPDSIERRFVRFCIGDKVMQVENDYEREVYNGDIGRVTGLDRQGQTLAVTFDGREVVYAFNDLDQLAMAYAVTVHKAQGSEYPAVVVVLMRQHGRMLRRRLLYTALTRARSLAVLVAEPLALERAVRDLGEQPRLTLLRHRLLERKAS</sequence>
<feature type="domain" description="AAA+ ATPase" evidence="4">
    <location>
        <begin position="338"/>
        <end position="478"/>
    </location>
</feature>
<accession>A0AAP3XSG1</accession>
<keyword evidence="2 3" id="KW-0067">ATP-binding</keyword>
<keyword evidence="3 5" id="KW-0347">Helicase</keyword>
<dbReference type="InterPro" id="IPR027417">
    <property type="entry name" value="P-loop_NTPase"/>
</dbReference>
<evidence type="ECO:0000313" key="6">
    <source>
        <dbReference type="Proteomes" id="UP001301140"/>
    </source>
</evidence>
<dbReference type="InterPro" id="IPR041451">
    <property type="entry name" value="RecD2_SH13"/>
</dbReference>
<dbReference type="Pfam" id="PF14520">
    <property type="entry name" value="HHH_5"/>
    <property type="match status" value="1"/>
</dbReference>
<dbReference type="CDD" id="cd17933">
    <property type="entry name" value="DEXSc_RecD-like"/>
    <property type="match status" value="1"/>
</dbReference>
<dbReference type="Gene3D" id="1.10.10.2220">
    <property type="match status" value="1"/>
</dbReference>
<dbReference type="InterPro" id="IPR006345">
    <property type="entry name" value="RecD2"/>
</dbReference>
<dbReference type="Pfam" id="PF23139">
    <property type="entry name" value="OB_YrrC"/>
    <property type="match status" value="1"/>
</dbReference>
<dbReference type="HAMAP" id="MF_01488">
    <property type="entry name" value="RecD2"/>
    <property type="match status" value="1"/>
</dbReference>
<comment type="function">
    <text evidence="3">DNA-dependent ATPase and ATP-dependent 5'-3' DNA helicase. Has no activity on blunt DNA or DNA with 3'-overhangs, requires at least 10 bases of 5'-ssDNA for helicase activity.</text>
</comment>
<comment type="catalytic activity">
    <reaction evidence="3">
        <text>ATP + H2O = ADP + phosphate + H(+)</text>
        <dbReference type="Rhea" id="RHEA:13065"/>
        <dbReference type="ChEBI" id="CHEBI:15377"/>
        <dbReference type="ChEBI" id="CHEBI:15378"/>
        <dbReference type="ChEBI" id="CHEBI:30616"/>
        <dbReference type="ChEBI" id="CHEBI:43474"/>
        <dbReference type="ChEBI" id="CHEBI:456216"/>
        <dbReference type="EC" id="5.6.2.3"/>
    </reaction>
</comment>
<dbReference type="NCBIfam" id="TIGR01448">
    <property type="entry name" value="recD_rel"/>
    <property type="match status" value="1"/>
</dbReference>
<evidence type="ECO:0000256" key="2">
    <source>
        <dbReference type="ARBA" id="ARBA00022840"/>
    </source>
</evidence>
<organism evidence="5 6">
    <name type="scientific">Marinimicrococcus flavescens</name>
    <dbReference type="NCBI Taxonomy" id="3031815"/>
    <lineage>
        <taxon>Bacteria</taxon>
        <taxon>Pseudomonadati</taxon>
        <taxon>Pseudomonadota</taxon>
        <taxon>Alphaproteobacteria</taxon>
        <taxon>Geminicoccales</taxon>
        <taxon>Geminicoccaceae</taxon>
        <taxon>Marinimicrococcus</taxon>
    </lineage>
</organism>
<dbReference type="PANTHER" id="PTHR43788">
    <property type="entry name" value="DNA2/NAM7 HELICASE FAMILY MEMBER"/>
    <property type="match status" value="1"/>
</dbReference>
<dbReference type="Gene3D" id="1.10.150.20">
    <property type="entry name" value="5' to 3' exonuclease, C-terminal subdomain"/>
    <property type="match status" value="1"/>
</dbReference>
<dbReference type="Pfam" id="PF13245">
    <property type="entry name" value="AAA_19"/>
    <property type="match status" value="1"/>
</dbReference>
<protein>
    <recommendedName>
        <fullName evidence="3">ATP-dependent RecD2 DNA helicase</fullName>
        <ecNumber evidence="3">5.6.2.3</ecNumber>
    </recommendedName>
    <alternativeName>
        <fullName evidence="3">DNA 5'-3' helicase subunit RecD2</fullName>
    </alternativeName>
</protein>
<dbReference type="Gene3D" id="3.40.50.300">
    <property type="entry name" value="P-loop containing nucleotide triphosphate hydrolases"/>
    <property type="match status" value="2"/>
</dbReference>